<feature type="domain" description="Peptidase S74" evidence="2">
    <location>
        <begin position="341"/>
        <end position="435"/>
    </location>
</feature>
<evidence type="ECO:0000259" key="2">
    <source>
        <dbReference type="PROSITE" id="PS51688"/>
    </source>
</evidence>
<name>A0ABN7R3Y0_9BACT</name>
<dbReference type="EMBL" id="CAJRAU010000002">
    <property type="protein sequence ID" value="CAG5068850.1"/>
    <property type="molecule type" value="Genomic_DNA"/>
</dbReference>
<dbReference type="InterPro" id="IPR030392">
    <property type="entry name" value="S74_ICA"/>
</dbReference>
<sequence>MKNTLLSISMLKRIFEKTFWRRELAFGLAAFVLLSFSTFAQAPNAFTFQGVARDANGKVLANTEIIFKATIFKGLPDVGIPVTTDQLVLLTNSSGVFTTTLSGAYAGSLNSENLSEGDFYVETKINGIFLGITKLESVPFSLVANKLPNLDPIAQIGQIGAGKSIIPESLNSSAPSFIWYPKRNAFKVGTGAANEDSFAENSVALGTGVLANVSDGTALGRFNDLSNNLFQGAEFQRLFQIGNGSASNSRKNALTILKNGNVGIGNNVLEPEHLLDLGGRMRIKYANNQTAGIFLDGNTTKEAAFVGMKQDSEVGFFIGGDWKFWVNSGGEGFLVGTHHSSDRRLKRDFAPLCNSLGSINNLKGQHYYWKDTTRTQQLQTGLIAQDVEQYFPELVSTDEKGFKSVNYIGLIPHLIESVKALKAKDEEFAALQKELVGYKSLQNQIDELKAELSKQAASGNSTNQTTQTK</sequence>
<evidence type="ECO:0000313" key="3">
    <source>
        <dbReference type="EMBL" id="CAG5068850.1"/>
    </source>
</evidence>
<evidence type="ECO:0000256" key="1">
    <source>
        <dbReference type="SAM" id="Coils"/>
    </source>
</evidence>
<proteinExistence type="predicted"/>
<dbReference type="Pfam" id="PF13884">
    <property type="entry name" value="Peptidase_S74"/>
    <property type="match status" value="1"/>
</dbReference>
<keyword evidence="4" id="KW-1185">Reference proteome</keyword>
<feature type="coiled-coil region" evidence="1">
    <location>
        <begin position="431"/>
        <end position="458"/>
    </location>
</feature>
<dbReference type="RefSeq" id="WP_215232969.1">
    <property type="nucleotide sequence ID" value="NZ_CAJRAU010000002.1"/>
</dbReference>
<protein>
    <recommendedName>
        <fullName evidence="2">Peptidase S74 domain-containing protein</fullName>
    </recommendedName>
</protein>
<evidence type="ECO:0000313" key="4">
    <source>
        <dbReference type="Proteomes" id="UP000679725"/>
    </source>
</evidence>
<keyword evidence="1" id="KW-0175">Coiled coil</keyword>
<gene>
    <name evidence="3" type="ORF">DYBT9623_01582</name>
</gene>
<organism evidence="3 4">
    <name type="scientific">Dyadobacter linearis</name>
    <dbReference type="NCBI Taxonomy" id="2823330"/>
    <lineage>
        <taxon>Bacteria</taxon>
        <taxon>Pseudomonadati</taxon>
        <taxon>Bacteroidota</taxon>
        <taxon>Cytophagia</taxon>
        <taxon>Cytophagales</taxon>
        <taxon>Spirosomataceae</taxon>
        <taxon>Dyadobacter</taxon>
    </lineage>
</organism>
<dbReference type="Proteomes" id="UP000679725">
    <property type="component" value="Unassembled WGS sequence"/>
</dbReference>
<comment type="caution">
    <text evidence="3">The sequence shown here is derived from an EMBL/GenBank/DDBJ whole genome shotgun (WGS) entry which is preliminary data.</text>
</comment>
<dbReference type="PROSITE" id="PS51688">
    <property type="entry name" value="ICA"/>
    <property type="match status" value="1"/>
</dbReference>
<accession>A0ABN7R3Y0</accession>
<reference evidence="3 4" key="1">
    <citation type="submission" date="2021-04" db="EMBL/GenBank/DDBJ databases">
        <authorList>
            <person name="Rodrigo-Torres L."/>
            <person name="Arahal R. D."/>
            <person name="Lucena T."/>
        </authorList>
    </citation>
    <scope>NUCLEOTIDE SEQUENCE [LARGE SCALE GENOMIC DNA]</scope>
    <source>
        <strain evidence="3 4">CECT 9623</strain>
    </source>
</reference>